<evidence type="ECO:0000313" key="4">
    <source>
        <dbReference type="Proteomes" id="UP000217289"/>
    </source>
</evidence>
<sequence>MSPSSWVSKGLLLLLLSGCRESTPPPPPIPGSTTSPLLTVEGTSVHYNGQLLDWENTENWRQVLGPPSREQEGILTWDELGLFLYDQERQRPGPESFEILMGRKRHSQLTRTEPDFWPRKLFPGRLFVDGGPITSKSNINDINRDKKGKSFGRGHMSGLYSYDVGDFSIHLDYGHDRSLTSFGLSKHLIPSPPERLEEVRQEELRMSQEADSRIAK</sequence>
<feature type="compositionally biased region" description="Basic and acidic residues" evidence="1">
    <location>
        <begin position="194"/>
        <end position="216"/>
    </location>
</feature>
<dbReference type="KEGG" id="mbd:MEBOL_003589"/>
<dbReference type="InterPro" id="IPR056640">
    <property type="entry name" value="DUF7738"/>
</dbReference>
<proteinExistence type="predicted"/>
<feature type="region of interest" description="Disordered" evidence="1">
    <location>
        <begin position="193"/>
        <end position="216"/>
    </location>
</feature>
<name>A0A250IE57_9BACT</name>
<evidence type="ECO:0000313" key="3">
    <source>
        <dbReference type="EMBL" id="ATB30134.1"/>
    </source>
</evidence>
<gene>
    <name evidence="3" type="ORF">MEBOL_003589</name>
</gene>
<reference evidence="3 4" key="1">
    <citation type="submission" date="2017-06" db="EMBL/GenBank/DDBJ databases">
        <authorList>
            <person name="Kim H.J."/>
            <person name="Triplett B.A."/>
        </authorList>
    </citation>
    <scope>NUCLEOTIDE SEQUENCE [LARGE SCALE GENOMIC DNA]</scope>
    <source>
        <strain evidence="3 4">DSM 14713</strain>
    </source>
</reference>
<accession>A0A250IE57</accession>
<organism evidence="3 4">
    <name type="scientific">Melittangium boletus DSM 14713</name>
    <dbReference type="NCBI Taxonomy" id="1294270"/>
    <lineage>
        <taxon>Bacteria</taxon>
        <taxon>Pseudomonadati</taxon>
        <taxon>Myxococcota</taxon>
        <taxon>Myxococcia</taxon>
        <taxon>Myxococcales</taxon>
        <taxon>Cystobacterineae</taxon>
        <taxon>Archangiaceae</taxon>
        <taxon>Melittangium</taxon>
    </lineage>
</organism>
<dbReference type="AlphaFoldDB" id="A0A250IE57"/>
<evidence type="ECO:0000259" key="2">
    <source>
        <dbReference type="Pfam" id="PF24880"/>
    </source>
</evidence>
<dbReference type="EMBL" id="CP022163">
    <property type="protein sequence ID" value="ATB30134.1"/>
    <property type="molecule type" value="Genomic_DNA"/>
</dbReference>
<keyword evidence="4" id="KW-1185">Reference proteome</keyword>
<evidence type="ECO:0000256" key="1">
    <source>
        <dbReference type="SAM" id="MobiDB-lite"/>
    </source>
</evidence>
<protein>
    <recommendedName>
        <fullName evidence="2">DUF7738 domain-containing protein</fullName>
    </recommendedName>
</protein>
<dbReference type="Pfam" id="PF24880">
    <property type="entry name" value="DUF7738"/>
    <property type="match status" value="1"/>
</dbReference>
<dbReference type="Proteomes" id="UP000217289">
    <property type="component" value="Chromosome"/>
</dbReference>
<feature type="domain" description="DUF7738" evidence="2">
    <location>
        <begin position="38"/>
        <end position="143"/>
    </location>
</feature>